<dbReference type="SMART" id="SM00220">
    <property type="entry name" value="S_TKc"/>
    <property type="match status" value="1"/>
</dbReference>
<reference evidence="2 3" key="1">
    <citation type="submission" date="2020-02" db="EMBL/GenBank/DDBJ databases">
        <title>Whole-genome analyses of novel actinobacteria.</title>
        <authorList>
            <person name="Sahin N."/>
            <person name="Tokatli A."/>
        </authorList>
    </citation>
    <scope>NUCLEOTIDE SEQUENCE [LARGE SCALE GENOMIC DNA]</scope>
    <source>
        <strain evidence="2 3">YC419</strain>
    </source>
</reference>
<keyword evidence="3" id="KW-1185">Reference proteome</keyword>
<dbReference type="Gene3D" id="1.50.10.20">
    <property type="match status" value="1"/>
</dbReference>
<dbReference type="Pfam" id="PF25816">
    <property type="entry name" value="RamC_N"/>
    <property type="match status" value="1"/>
</dbReference>
<organism evidence="2 3">
    <name type="scientific">Streptomyces ureilyticus</name>
    <dbReference type="NCBI Taxonomy" id="1775131"/>
    <lineage>
        <taxon>Bacteria</taxon>
        <taxon>Bacillati</taxon>
        <taxon>Actinomycetota</taxon>
        <taxon>Actinomycetes</taxon>
        <taxon>Kitasatosporales</taxon>
        <taxon>Streptomycetaceae</taxon>
        <taxon>Streptomyces</taxon>
    </lineage>
</organism>
<evidence type="ECO:0000313" key="2">
    <source>
        <dbReference type="EMBL" id="NGO46560.1"/>
    </source>
</evidence>
<dbReference type="PROSITE" id="PS50011">
    <property type="entry name" value="PROTEIN_KINASE_DOM"/>
    <property type="match status" value="1"/>
</dbReference>
<dbReference type="Gene3D" id="1.10.510.10">
    <property type="entry name" value="Transferase(Phosphotransferase) domain 1"/>
    <property type="match status" value="1"/>
</dbReference>
<dbReference type="InterPro" id="IPR000719">
    <property type="entry name" value="Prot_kinase_dom"/>
</dbReference>
<dbReference type="SMART" id="SM01260">
    <property type="entry name" value="LANC_like"/>
    <property type="match status" value="1"/>
</dbReference>
<evidence type="ECO:0000313" key="3">
    <source>
        <dbReference type="Proteomes" id="UP001518140"/>
    </source>
</evidence>
<evidence type="ECO:0000259" key="1">
    <source>
        <dbReference type="PROSITE" id="PS50011"/>
    </source>
</evidence>
<comment type="caution">
    <text evidence="2">The sequence shown here is derived from an EMBL/GenBank/DDBJ whole genome shotgun (WGS) entry which is preliminary data.</text>
</comment>
<dbReference type="NCBIfam" id="NF038151">
    <property type="entry name" value="lanthi_synth_III"/>
    <property type="match status" value="1"/>
</dbReference>
<protein>
    <submittedName>
        <fullName evidence="2">Phosphotransferase</fullName>
    </submittedName>
</protein>
<name>A0ABX0DZC4_9ACTN</name>
<feature type="domain" description="Protein kinase" evidence="1">
    <location>
        <begin position="225"/>
        <end position="546"/>
    </location>
</feature>
<dbReference type="InterPro" id="IPR011009">
    <property type="entry name" value="Kinase-like_dom_sf"/>
</dbReference>
<gene>
    <name evidence="2" type="ORF">G6048_31995</name>
</gene>
<dbReference type="Proteomes" id="UP001518140">
    <property type="component" value="Unassembled WGS sequence"/>
</dbReference>
<dbReference type="InterPro" id="IPR057929">
    <property type="entry name" value="RamC_N"/>
</dbReference>
<proteinExistence type="predicted"/>
<dbReference type="RefSeq" id="WP_165343091.1">
    <property type="nucleotide sequence ID" value="NZ_JAAKZX010000133.1"/>
</dbReference>
<dbReference type="SUPFAM" id="SSF158745">
    <property type="entry name" value="LanC-like"/>
    <property type="match status" value="1"/>
</dbReference>
<dbReference type="InterPro" id="IPR053524">
    <property type="entry name" value="Aerial_hyphae_peptide-synth"/>
</dbReference>
<dbReference type="Pfam" id="PF00069">
    <property type="entry name" value="Pkinase"/>
    <property type="match status" value="1"/>
</dbReference>
<dbReference type="EMBL" id="JAAKZX010000133">
    <property type="protein sequence ID" value="NGO46560.1"/>
    <property type="molecule type" value="Genomic_DNA"/>
</dbReference>
<sequence length="861" mass="93110">MYLTYLQYCLPGSPFYEQRDVEGQESHFSLHRAELPEGWVRDVRPEWIMYSRADLTMPWQGWKIHVTATAGNAEQLLDRVSQYCFERRVPFKALAGLSMLSQRNSKYADRGGSGKFITLYPPTNEALGTALRELDALIGGNEGPTILSDLRYHEGPLYVRYGAFVSRRITDESGRQIECVEDPDGKLVPDERRPGFHPPDWAELPEVLRESLRARDGRRLADFPYSVSRALHFSNGGGVYLAERQDSPGRKILLKEARPHCGLDESGRDAIARLDTERAALTDLAGLPGVPAVDAYVDGVEHKFLGREYIEGRSLIDLALERNPFISQDGSLSPETYAKWIADVIGQVTRTVARMHERGWIFGDLHPGNIVVDEAERVHFIDFESASQDLEGYRQTMGVFGYRAPTGYQGRAVDRYALGCMRIGLLLPMTRLLSLGAERATDLSRAAAERFGVGEEYFEGVAEQLAPSGEVSETGSGSAAGSAFRGVAAAADAGVPLPAEPVAAVAVSAPSAEDAFAVDHLAGALRAWRSPEREDRLYPGDIRQFLQPGGGLGLAYGATGVLWALHRCGGEVDPEDLDWLRRRVHTAEDIPVGFHCGLAGIAYAVQEWDPELAAYCQERAVRSAESVRDLSLGSGLSGLGAHLLDTGELAAAGRLAARLTDLLPPQQDRIAAGLVDGAAGIAVFALRAAVALGNPEYRRLAERLLDLEVTRFGFASGASPVTAAFPAFGTGIGSGALGLGLGLHDHVRLTGDHRFAEPLRRIITLAQRTTAAHNGLMNGRLGLIQMLLAIAPEEPASQAAVRRALEEAAWHTTPLGPHRIALGDEALKLSLDLGTGLAGLVVAAAAARDARCALPLWEGPR</sequence>
<accession>A0ABX0DZC4</accession>
<dbReference type="InterPro" id="IPR007822">
    <property type="entry name" value="LANC-like"/>
</dbReference>
<dbReference type="SUPFAM" id="SSF56112">
    <property type="entry name" value="Protein kinase-like (PK-like)"/>
    <property type="match status" value="1"/>
</dbReference>